<evidence type="ECO:0000313" key="2">
    <source>
        <dbReference type="EMBL" id="RIA36810.1"/>
    </source>
</evidence>
<comment type="caution">
    <text evidence="2">The sequence shown here is derived from an EMBL/GenBank/DDBJ whole genome shotgun (WGS) entry which is preliminary data.</text>
</comment>
<keyword evidence="3" id="KW-1185">Reference proteome</keyword>
<organism evidence="2 3">
    <name type="scientific">Hephaestia caeni</name>
    <dbReference type="NCBI Taxonomy" id="645617"/>
    <lineage>
        <taxon>Bacteria</taxon>
        <taxon>Pseudomonadati</taxon>
        <taxon>Pseudomonadota</taxon>
        <taxon>Alphaproteobacteria</taxon>
        <taxon>Sphingomonadales</taxon>
        <taxon>Sphingomonadaceae</taxon>
        <taxon>Hephaestia</taxon>
    </lineage>
</organism>
<name>A0A397NH38_9SPHN</name>
<protein>
    <submittedName>
        <fullName evidence="2">Uncharacterized protein</fullName>
    </submittedName>
</protein>
<proteinExistence type="predicted"/>
<gene>
    <name evidence="2" type="ORF">DFR49_4099</name>
</gene>
<evidence type="ECO:0000313" key="3">
    <source>
        <dbReference type="Proteomes" id="UP000266568"/>
    </source>
</evidence>
<evidence type="ECO:0000256" key="1">
    <source>
        <dbReference type="SAM" id="Phobius"/>
    </source>
</evidence>
<feature type="transmembrane region" description="Helical" evidence="1">
    <location>
        <begin position="12"/>
        <end position="37"/>
    </location>
</feature>
<dbReference type="Proteomes" id="UP000266568">
    <property type="component" value="Unassembled WGS sequence"/>
</dbReference>
<accession>A0A397NH38</accession>
<dbReference type="AlphaFoldDB" id="A0A397NH38"/>
<keyword evidence="1" id="KW-0812">Transmembrane</keyword>
<sequence length="41" mass="4726">MMQDMMGGGMMWGMGFFWLVIIIVLVLAAIALAKYIFSRRR</sequence>
<keyword evidence="1" id="KW-1133">Transmembrane helix</keyword>
<dbReference type="EMBL" id="QXDC01000005">
    <property type="protein sequence ID" value="RIA36810.1"/>
    <property type="molecule type" value="Genomic_DNA"/>
</dbReference>
<reference evidence="2 3" key="1">
    <citation type="submission" date="2018-08" db="EMBL/GenBank/DDBJ databases">
        <title>Genomic Encyclopedia of Type Strains, Phase IV (KMG-IV): sequencing the most valuable type-strain genomes for metagenomic binning, comparative biology and taxonomic classification.</title>
        <authorList>
            <person name="Goeker M."/>
        </authorList>
    </citation>
    <scope>NUCLEOTIDE SEQUENCE [LARGE SCALE GENOMIC DNA]</scope>
    <source>
        <strain evidence="2 3">DSM 25527</strain>
    </source>
</reference>
<dbReference type="RefSeq" id="WP_281271806.1">
    <property type="nucleotide sequence ID" value="NZ_QXDC01000005.1"/>
</dbReference>
<keyword evidence="1" id="KW-0472">Membrane</keyword>